<feature type="region of interest" description="Disordered" evidence="1">
    <location>
        <begin position="181"/>
        <end position="201"/>
    </location>
</feature>
<feature type="compositionally biased region" description="Polar residues" evidence="1">
    <location>
        <begin position="181"/>
        <end position="191"/>
    </location>
</feature>
<dbReference type="Proteomes" id="UP001642501">
    <property type="component" value="Unassembled WGS sequence"/>
</dbReference>
<reference evidence="3 4" key="1">
    <citation type="submission" date="2024-01" db="EMBL/GenBank/DDBJ databases">
        <authorList>
            <person name="Allen C."/>
            <person name="Tagirdzhanova G."/>
        </authorList>
    </citation>
    <scope>NUCLEOTIDE SEQUENCE [LARGE SCALE GENOMIC DNA]</scope>
    <source>
        <strain evidence="3 4">CBS 573.63</strain>
    </source>
</reference>
<keyword evidence="2" id="KW-0812">Transmembrane</keyword>
<accession>A0ABP0D9Q3</accession>
<keyword evidence="4" id="KW-1185">Reference proteome</keyword>
<protein>
    <submittedName>
        <fullName evidence="3">Uncharacterized protein</fullName>
    </submittedName>
</protein>
<feature type="transmembrane region" description="Helical" evidence="2">
    <location>
        <begin position="86"/>
        <end position="106"/>
    </location>
</feature>
<evidence type="ECO:0000313" key="4">
    <source>
        <dbReference type="Proteomes" id="UP001642501"/>
    </source>
</evidence>
<feature type="transmembrane region" description="Helical" evidence="2">
    <location>
        <begin position="42"/>
        <end position="66"/>
    </location>
</feature>
<feature type="transmembrane region" description="Helical" evidence="2">
    <location>
        <begin position="118"/>
        <end position="141"/>
    </location>
</feature>
<keyword evidence="2" id="KW-0472">Membrane</keyword>
<evidence type="ECO:0000313" key="3">
    <source>
        <dbReference type="EMBL" id="CAK7264042.1"/>
    </source>
</evidence>
<keyword evidence="2" id="KW-1133">Transmembrane helix</keyword>
<name>A0ABP0D9Q3_9PEZI</name>
<sequence length="272" mass="29144">MSAAAEIPLPPQLLPQTMGTSVAASQSTFAFWFGIAKSTGSLLLSFVVGLSTVLAGYFIGALTWLLTSLYAVVSWPVLKVYAPLRFLLSPITYTLSYVFGPLVSLLHFIGRLRLGSAAFLGIVTGLILRFVSSYFFVILSLDGAEGAEAKEELESDVSHGNSPNRTTYRHQTLQLDNKLKNTGRQLPSTSHPALSPPRPAAAPAPFEVSVLPVDTVSGSQDDVWKWLQEFNPTKPTMATETEGGDAADILEKTSAQPGGLLALTILEESTSE</sequence>
<comment type="caution">
    <text evidence="3">The sequence shown here is derived from an EMBL/GenBank/DDBJ whole genome shotgun (WGS) entry which is preliminary data.</text>
</comment>
<organism evidence="3 4">
    <name type="scientific">Sporothrix epigloea</name>
    <dbReference type="NCBI Taxonomy" id="1892477"/>
    <lineage>
        <taxon>Eukaryota</taxon>
        <taxon>Fungi</taxon>
        <taxon>Dikarya</taxon>
        <taxon>Ascomycota</taxon>
        <taxon>Pezizomycotina</taxon>
        <taxon>Sordariomycetes</taxon>
        <taxon>Sordariomycetidae</taxon>
        <taxon>Ophiostomatales</taxon>
        <taxon>Ophiostomataceae</taxon>
        <taxon>Sporothrix</taxon>
    </lineage>
</organism>
<dbReference type="EMBL" id="CAWUOM010000008">
    <property type="protein sequence ID" value="CAK7264042.1"/>
    <property type="molecule type" value="Genomic_DNA"/>
</dbReference>
<proteinExistence type="predicted"/>
<gene>
    <name evidence="3" type="ORF">SEPCBS57363_000870</name>
</gene>
<evidence type="ECO:0000256" key="1">
    <source>
        <dbReference type="SAM" id="MobiDB-lite"/>
    </source>
</evidence>
<evidence type="ECO:0000256" key="2">
    <source>
        <dbReference type="SAM" id="Phobius"/>
    </source>
</evidence>